<dbReference type="GO" id="GO:0043548">
    <property type="term" value="F:phosphatidylinositol 3-kinase binding"/>
    <property type="evidence" value="ECO:0007669"/>
    <property type="project" value="TreeGrafter"/>
</dbReference>
<dbReference type="Proteomes" id="UP000663850">
    <property type="component" value="Unassembled WGS sequence"/>
</dbReference>
<dbReference type="GO" id="GO:0030674">
    <property type="term" value="F:protein-macromolecule adaptor activity"/>
    <property type="evidence" value="ECO:0007669"/>
    <property type="project" value="TreeGrafter"/>
</dbReference>
<gene>
    <name evidence="6" type="ORF">RDB_LOCUS66734</name>
</gene>
<evidence type="ECO:0008006" key="8">
    <source>
        <dbReference type="Google" id="ProtNLM"/>
    </source>
</evidence>
<feature type="region of interest" description="Disordered" evidence="3">
    <location>
        <begin position="87"/>
        <end position="134"/>
    </location>
</feature>
<organism evidence="6 7">
    <name type="scientific">Rhizoctonia solani</name>
    <dbReference type="NCBI Taxonomy" id="456999"/>
    <lineage>
        <taxon>Eukaryota</taxon>
        <taxon>Fungi</taxon>
        <taxon>Dikarya</taxon>
        <taxon>Basidiomycota</taxon>
        <taxon>Agaricomycotina</taxon>
        <taxon>Agaricomycetes</taxon>
        <taxon>Cantharellales</taxon>
        <taxon>Ceratobasidiaceae</taxon>
        <taxon>Rhizoctonia</taxon>
    </lineage>
</organism>
<dbReference type="GO" id="GO:0000045">
    <property type="term" value="P:autophagosome assembly"/>
    <property type="evidence" value="ECO:0007669"/>
    <property type="project" value="TreeGrafter"/>
</dbReference>
<protein>
    <recommendedName>
        <fullName evidence="8">Autophagy-related protein 6</fullName>
    </recommendedName>
</protein>
<dbReference type="GO" id="GO:0000423">
    <property type="term" value="P:mitophagy"/>
    <property type="evidence" value="ECO:0007669"/>
    <property type="project" value="TreeGrafter"/>
</dbReference>
<dbReference type="PANTHER" id="PTHR12768:SF4">
    <property type="entry name" value="BECLIN-1"/>
    <property type="match status" value="1"/>
</dbReference>
<feature type="coiled-coil region" evidence="2">
    <location>
        <begin position="286"/>
        <end position="330"/>
    </location>
</feature>
<accession>A0A8H3GUY0</accession>
<evidence type="ECO:0000259" key="4">
    <source>
        <dbReference type="Pfam" id="PF04111"/>
    </source>
</evidence>
<feature type="domain" description="Atg6 BARA" evidence="4">
    <location>
        <begin position="359"/>
        <end position="520"/>
    </location>
</feature>
<feature type="domain" description="Atg6/beclin coiled-coil" evidence="5">
    <location>
        <begin position="229"/>
        <end position="353"/>
    </location>
</feature>
<feature type="compositionally biased region" description="Low complexity" evidence="3">
    <location>
        <begin position="95"/>
        <end position="126"/>
    </location>
</feature>
<dbReference type="Gene3D" id="1.10.418.40">
    <property type="entry name" value="Autophagy protein 6/Beclin 1"/>
    <property type="match status" value="1"/>
</dbReference>
<dbReference type="InterPro" id="IPR040455">
    <property type="entry name" value="Atg6_BARA"/>
</dbReference>
<name>A0A8H3GUY0_9AGAM</name>
<feature type="region of interest" description="Disordered" evidence="3">
    <location>
        <begin position="148"/>
        <end position="208"/>
    </location>
</feature>
<dbReference type="InterPro" id="IPR041691">
    <property type="entry name" value="Atg6/beclin_CC"/>
</dbReference>
<evidence type="ECO:0000256" key="2">
    <source>
        <dbReference type="SAM" id="Coils"/>
    </source>
</evidence>
<comment type="caution">
    <text evidence="6">The sequence shown here is derived from an EMBL/GenBank/DDBJ whole genome shotgun (WGS) entry which is preliminary data.</text>
</comment>
<dbReference type="GO" id="GO:0034272">
    <property type="term" value="C:phosphatidylinositol 3-kinase complex, class III, type II"/>
    <property type="evidence" value="ECO:0007669"/>
    <property type="project" value="TreeGrafter"/>
</dbReference>
<evidence type="ECO:0000256" key="1">
    <source>
        <dbReference type="ARBA" id="ARBA00005965"/>
    </source>
</evidence>
<dbReference type="GO" id="GO:0034271">
    <property type="term" value="C:phosphatidylinositol 3-kinase complex, class III, type I"/>
    <property type="evidence" value="ECO:0007669"/>
    <property type="project" value="TreeGrafter"/>
</dbReference>
<dbReference type="InterPro" id="IPR038274">
    <property type="entry name" value="Atg6/Beclin_C_sf"/>
</dbReference>
<evidence type="ECO:0000313" key="7">
    <source>
        <dbReference type="Proteomes" id="UP000663850"/>
    </source>
</evidence>
<evidence type="ECO:0000259" key="5">
    <source>
        <dbReference type="Pfam" id="PF17675"/>
    </source>
</evidence>
<dbReference type="EMBL" id="CAJMWZ010003432">
    <property type="protein sequence ID" value="CAE6474320.1"/>
    <property type="molecule type" value="Genomic_DNA"/>
</dbReference>
<feature type="compositionally biased region" description="Polar residues" evidence="3">
    <location>
        <begin position="164"/>
        <end position="176"/>
    </location>
</feature>
<evidence type="ECO:0000256" key="3">
    <source>
        <dbReference type="SAM" id="MobiDB-lite"/>
    </source>
</evidence>
<dbReference type="GO" id="GO:0045324">
    <property type="term" value="P:late endosome to vacuole transport"/>
    <property type="evidence" value="ECO:0007669"/>
    <property type="project" value="TreeGrafter"/>
</dbReference>
<dbReference type="GO" id="GO:0006995">
    <property type="term" value="P:cellular response to nitrogen starvation"/>
    <property type="evidence" value="ECO:0007669"/>
    <property type="project" value="TreeGrafter"/>
</dbReference>
<dbReference type="Pfam" id="PF04111">
    <property type="entry name" value="APG6"/>
    <property type="match status" value="1"/>
</dbReference>
<proteinExistence type="inferred from homology"/>
<dbReference type="InterPro" id="IPR007243">
    <property type="entry name" value="Atg6/Beclin"/>
</dbReference>
<dbReference type="PANTHER" id="PTHR12768">
    <property type="entry name" value="BECLIN 1"/>
    <property type="match status" value="1"/>
</dbReference>
<dbReference type="AlphaFoldDB" id="A0A8H3GUY0"/>
<comment type="similarity">
    <text evidence="1">Belongs to the beclin family.</text>
</comment>
<sequence length="666" mass="73694">MVGGGDTQEGSKTDEVIRRLEDRKRLVTNSGPVDNHPSQATLDLIVTMAEDMSFVCQQCKQPLQLDPSLTELTPSAVDMVAASLGQQTPRNTPVSPSQKLASLAAPSSSKSAWQKAQTSSGSTKTSSSKHRPAGESFVLLQDSVVHKIPTDAGKPGGTLKTKQRASTPTRVPSTSRKAPPTTEKPPPAPAATSPAKPSAPPVAPPRSHHLAQTLKLYTLLSNRTDLDHPLCTDCTSVLISALTKQLEETKRERDGYIAFERDVRNNTGAGDIKEMEAHIGQLKVEEKSVLDELLDAEREKARLDRELEELEREEKELEEKEAEFWRLYNANVLAEASTAAALRGIRAAQEADAAELARLSRANVYNDAFCIGHDGVFGTINGLRLGRVTGVAVPWPEVNAAWGQALLLLHTIARKVGFVFEQYRLVPMGSCSRIEKIGGDKTVYELFGSGELHIGRLLHNRRFDYGMVAFLDCLRQIIEFAKTQESVEFPHAIVKDKIGDASIKWQFNQEETWTRALRFAKLPYAEVFNWEEISAAYRSDVDNVADGELEREWYVVAFRSRRKAGSDSTPLYDADRLAHEEAVQNGGLLMYWYGVPDPVTGDNLATCVWQSRAHAVAANSRPHHIKAMRLAAASFEYYTLERHVLKKWKGTDQLEVVPYTSGEVGW</sequence>
<reference evidence="6" key="1">
    <citation type="submission" date="2021-01" db="EMBL/GenBank/DDBJ databases">
        <authorList>
            <person name="Kaushik A."/>
        </authorList>
    </citation>
    <scope>NUCLEOTIDE SEQUENCE</scope>
    <source>
        <strain evidence="6">Type strain: AG8-Rh-89/</strain>
    </source>
</reference>
<keyword evidence="2" id="KW-0175">Coiled coil</keyword>
<dbReference type="Pfam" id="PF17675">
    <property type="entry name" value="APG6_N"/>
    <property type="match status" value="1"/>
</dbReference>
<evidence type="ECO:0000313" key="6">
    <source>
        <dbReference type="EMBL" id="CAE6474320.1"/>
    </source>
</evidence>
<dbReference type="GO" id="GO:0000407">
    <property type="term" value="C:phagophore assembly site"/>
    <property type="evidence" value="ECO:0007669"/>
    <property type="project" value="TreeGrafter"/>
</dbReference>